<name>A0ACB7S3N1_HYAAI</name>
<organism evidence="1 2">
    <name type="scientific">Hyalomma asiaticum</name>
    <name type="common">Tick</name>
    <dbReference type="NCBI Taxonomy" id="266040"/>
    <lineage>
        <taxon>Eukaryota</taxon>
        <taxon>Metazoa</taxon>
        <taxon>Ecdysozoa</taxon>
        <taxon>Arthropoda</taxon>
        <taxon>Chelicerata</taxon>
        <taxon>Arachnida</taxon>
        <taxon>Acari</taxon>
        <taxon>Parasitiformes</taxon>
        <taxon>Ixodida</taxon>
        <taxon>Ixodoidea</taxon>
        <taxon>Ixodidae</taxon>
        <taxon>Hyalomminae</taxon>
        <taxon>Hyalomma</taxon>
    </lineage>
</organism>
<protein>
    <submittedName>
        <fullName evidence="1">Uncharacterized protein</fullName>
    </submittedName>
</protein>
<evidence type="ECO:0000313" key="1">
    <source>
        <dbReference type="EMBL" id="KAH6928676.1"/>
    </source>
</evidence>
<accession>A0ACB7S3N1</accession>
<dbReference type="Proteomes" id="UP000821845">
    <property type="component" value="Chromosome 6"/>
</dbReference>
<dbReference type="EMBL" id="CM023486">
    <property type="protein sequence ID" value="KAH6928676.1"/>
    <property type="molecule type" value="Genomic_DNA"/>
</dbReference>
<evidence type="ECO:0000313" key="2">
    <source>
        <dbReference type="Proteomes" id="UP000821845"/>
    </source>
</evidence>
<proteinExistence type="predicted"/>
<reference evidence="1" key="1">
    <citation type="submission" date="2020-05" db="EMBL/GenBank/DDBJ databases">
        <title>Large-scale comparative analyses of tick genomes elucidate their genetic diversity and vector capacities.</title>
        <authorList>
            <person name="Jia N."/>
            <person name="Wang J."/>
            <person name="Shi W."/>
            <person name="Du L."/>
            <person name="Sun Y."/>
            <person name="Zhan W."/>
            <person name="Jiang J."/>
            <person name="Wang Q."/>
            <person name="Zhang B."/>
            <person name="Ji P."/>
            <person name="Sakyi L.B."/>
            <person name="Cui X."/>
            <person name="Yuan T."/>
            <person name="Jiang B."/>
            <person name="Yang W."/>
            <person name="Lam T.T.-Y."/>
            <person name="Chang Q."/>
            <person name="Ding S."/>
            <person name="Wang X."/>
            <person name="Zhu J."/>
            <person name="Ruan X."/>
            <person name="Zhao L."/>
            <person name="Wei J."/>
            <person name="Que T."/>
            <person name="Du C."/>
            <person name="Cheng J."/>
            <person name="Dai P."/>
            <person name="Han X."/>
            <person name="Huang E."/>
            <person name="Gao Y."/>
            <person name="Liu J."/>
            <person name="Shao H."/>
            <person name="Ye R."/>
            <person name="Li L."/>
            <person name="Wei W."/>
            <person name="Wang X."/>
            <person name="Wang C."/>
            <person name="Yang T."/>
            <person name="Huo Q."/>
            <person name="Li W."/>
            <person name="Guo W."/>
            <person name="Chen H."/>
            <person name="Zhou L."/>
            <person name="Ni X."/>
            <person name="Tian J."/>
            <person name="Zhou Y."/>
            <person name="Sheng Y."/>
            <person name="Liu T."/>
            <person name="Pan Y."/>
            <person name="Xia L."/>
            <person name="Li J."/>
            <person name="Zhao F."/>
            <person name="Cao W."/>
        </authorList>
    </citation>
    <scope>NUCLEOTIDE SEQUENCE</scope>
    <source>
        <strain evidence="1">Hyas-2018</strain>
    </source>
</reference>
<sequence>MHDQCLLGLVISVCLLGSPWLLPVLVPCPLLAFQPLRPSPLAYTDPIGIGFAIAQFLLVTFGRFLLLFFKCLDLGLILFLCAAFLSRGAGHHLPSAVRTPITVVEPGGWGCDDSESEHDLLCRKTRKDIVIVHWASFLDHNQRVLLFTQDERVWREAQRFVDGEQSCLELFVSLHGAAISLVNESLVELAYLSACSAPAQWEVCIHDAWKPLTLELATWLEYRWSCHSRVAELKDYVQLRVGVGTFFGDSLKPGCCGTMTAVWDKPVKLAPSEVCSSGPKHRNHHAV</sequence>
<comment type="caution">
    <text evidence="1">The sequence shown here is derived from an EMBL/GenBank/DDBJ whole genome shotgun (WGS) entry which is preliminary data.</text>
</comment>
<keyword evidence="2" id="KW-1185">Reference proteome</keyword>
<gene>
    <name evidence="1" type="ORF">HPB50_018435</name>
</gene>